<evidence type="ECO:0000256" key="1">
    <source>
        <dbReference type="SAM" id="MobiDB-lite"/>
    </source>
</evidence>
<keyword evidence="2" id="KW-0472">Membrane</keyword>
<dbReference type="AlphaFoldDB" id="A0A7R8UTY7"/>
<feature type="compositionally biased region" description="Gly residues" evidence="1">
    <location>
        <begin position="175"/>
        <end position="186"/>
    </location>
</feature>
<name>A0A7R8UTY7_HERIL</name>
<protein>
    <submittedName>
        <fullName evidence="3">Uncharacterized protein</fullName>
    </submittedName>
</protein>
<dbReference type="Proteomes" id="UP000594454">
    <property type="component" value="Chromosome 4"/>
</dbReference>
<keyword evidence="2" id="KW-1133">Transmembrane helix</keyword>
<feature type="transmembrane region" description="Helical" evidence="2">
    <location>
        <begin position="34"/>
        <end position="56"/>
    </location>
</feature>
<dbReference type="InParanoid" id="A0A7R8UTY7"/>
<accession>A0A7R8UTY7</accession>
<feature type="region of interest" description="Disordered" evidence="1">
    <location>
        <begin position="162"/>
        <end position="186"/>
    </location>
</feature>
<evidence type="ECO:0000313" key="4">
    <source>
        <dbReference type="Proteomes" id="UP000594454"/>
    </source>
</evidence>
<feature type="transmembrane region" description="Helical" evidence="2">
    <location>
        <begin position="76"/>
        <end position="101"/>
    </location>
</feature>
<keyword evidence="2" id="KW-0812">Transmembrane</keyword>
<sequence>MKFGSVLVDDEFWVQADDTLSLYTNEEKDRKRGYALMITVMAVISMMLSLDIWSWYNVASSMMTDEKESPKLNVQWYIPFYGLYFILMGLHVHFAHSAVGLGRRYRRLNMALKNSFQEDIKSHAAHFGGPGIFRVSTVNSNNRKTKDTLTTTELTPSTITTTNQKKMSSGENIINGGGGGRQMMGK</sequence>
<keyword evidence="4" id="KW-1185">Reference proteome</keyword>
<evidence type="ECO:0000256" key="2">
    <source>
        <dbReference type="SAM" id="Phobius"/>
    </source>
</evidence>
<organism evidence="3 4">
    <name type="scientific">Hermetia illucens</name>
    <name type="common">Black soldier fly</name>
    <dbReference type="NCBI Taxonomy" id="343691"/>
    <lineage>
        <taxon>Eukaryota</taxon>
        <taxon>Metazoa</taxon>
        <taxon>Ecdysozoa</taxon>
        <taxon>Arthropoda</taxon>
        <taxon>Hexapoda</taxon>
        <taxon>Insecta</taxon>
        <taxon>Pterygota</taxon>
        <taxon>Neoptera</taxon>
        <taxon>Endopterygota</taxon>
        <taxon>Diptera</taxon>
        <taxon>Brachycera</taxon>
        <taxon>Stratiomyomorpha</taxon>
        <taxon>Stratiomyidae</taxon>
        <taxon>Hermetiinae</taxon>
        <taxon>Hermetia</taxon>
    </lineage>
</organism>
<proteinExistence type="predicted"/>
<gene>
    <name evidence="3" type="ORF">HERILL_LOCUS9718</name>
</gene>
<dbReference type="EMBL" id="LR899012">
    <property type="protein sequence ID" value="CAD7086982.1"/>
    <property type="molecule type" value="Genomic_DNA"/>
</dbReference>
<dbReference type="OrthoDB" id="6478931at2759"/>
<reference evidence="3 4" key="1">
    <citation type="submission" date="2020-11" db="EMBL/GenBank/DDBJ databases">
        <authorList>
            <person name="Wallbank WR R."/>
            <person name="Pardo Diaz C."/>
            <person name="Kozak K."/>
            <person name="Martin S."/>
            <person name="Jiggins C."/>
            <person name="Moest M."/>
            <person name="Warren A I."/>
            <person name="Generalovic N T."/>
            <person name="Byers J.R.P. K."/>
            <person name="Montejo-Kovacevich G."/>
            <person name="Yen C E."/>
        </authorList>
    </citation>
    <scope>NUCLEOTIDE SEQUENCE [LARGE SCALE GENOMIC DNA]</scope>
</reference>
<evidence type="ECO:0000313" key="3">
    <source>
        <dbReference type="EMBL" id="CAD7086982.1"/>
    </source>
</evidence>